<evidence type="ECO:0000256" key="2">
    <source>
        <dbReference type="SAM" id="SignalP"/>
    </source>
</evidence>
<name>A0A9X2VFN6_9PSEU</name>
<dbReference type="SUPFAM" id="SSF53474">
    <property type="entry name" value="alpha/beta-Hydrolases"/>
    <property type="match status" value="1"/>
</dbReference>
<reference evidence="4" key="1">
    <citation type="submission" date="2022-08" db="EMBL/GenBank/DDBJ databases">
        <authorList>
            <person name="Tistechok S."/>
            <person name="Samborskyy M."/>
            <person name="Roman I."/>
        </authorList>
    </citation>
    <scope>NUCLEOTIDE SEQUENCE</scope>
    <source>
        <strain evidence="4">DSM 103496</strain>
    </source>
</reference>
<dbReference type="EMBL" id="JANYMP010000001">
    <property type="protein sequence ID" value="MCS7475803.1"/>
    <property type="molecule type" value="Genomic_DNA"/>
</dbReference>
<accession>A0A9X2VFN6</accession>
<dbReference type="GO" id="GO:0016787">
    <property type="term" value="F:hydrolase activity"/>
    <property type="evidence" value="ECO:0007669"/>
    <property type="project" value="UniProtKB-KW"/>
</dbReference>
<dbReference type="InterPro" id="IPR000073">
    <property type="entry name" value="AB_hydrolase_1"/>
</dbReference>
<organism evidence="4 5">
    <name type="scientific">Umezawaea endophytica</name>
    <dbReference type="NCBI Taxonomy" id="1654476"/>
    <lineage>
        <taxon>Bacteria</taxon>
        <taxon>Bacillati</taxon>
        <taxon>Actinomycetota</taxon>
        <taxon>Actinomycetes</taxon>
        <taxon>Pseudonocardiales</taxon>
        <taxon>Pseudonocardiaceae</taxon>
        <taxon>Umezawaea</taxon>
    </lineage>
</organism>
<protein>
    <submittedName>
        <fullName evidence="4">Alpha/beta hydrolase</fullName>
    </submittedName>
</protein>
<feature type="signal peptide" evidence="2">
    <location>
        <begin position="1"/>
        <end position="28"/>
    </location>
</feature>
<dbReference type="PANTHER" id="PTHR43798">
    <property type="entry name" value="MONOACYLGLYCEROL LIPASE"/>
    <property type="match status" value="1"/>
</dbReference>
<dbReference type="Gene3D" id="3.40.50.1820">
    <property type="entry name" value="alpha/beta hydrolase"/>
    <property type="match status" value="1"/>
</dbReference>
<evidence type="ECO:0000313" key="4">
    <source>
        <dbReference type="EMBL" id="MCS7475803.1"/>
    </source>
</evidence>
<dbReference type="InterPro" id="IPR029058">
    <property type="entry name" value="AB_hydrolase_fold"/>
</dbReference>
<sequence length="336" mass="35202">MGLSRYRRFGAVLLLAVGVGLAPGTSAASPRTTCEDVDVPVTVDLLPQTMYGRLCVPEGATTVQVLVPGGTYTSAYWDIGYAPETRSYRQAVNRAGIATIAVDRLGSGRSSRTLSALVTVSAQANAVHAVVRSLRPRFDRVVLVGHSIGSAVATVEAVSHHDVDGVVITGLSHQINLPGAVPVFTTLIPTLLDPVLKDRGLNPGYLTTTPGSRYSSFHTPGVVEPGALAFDEATKDVVTATETLGTVLVGSLVPLSRQITVPVMLVMGGGDGNFCGPPLGADCSSDDALRLSEGRFYAPEARLRTHVVPGYGHSLNYSAGAPDYHRAVIEWTNSIG</sequence>
<dbReference type="InterPro" id="IPR050266">
    <property type="entry name" value="AB_hydrolase_sf"/>
</dbReference>
<dbReference type="Proteomes" id="UP001141259">
    <property type="component" value="Unassembled WGS sequence"/>
</dbReference>
<evidence type="ECO:0000313" key="5">
    <source>
        <dbReference type="Proteomes" id="UP001141259"/>
    </source>
</evidence>
<proteinExistence type="predicted"/>
<keyword evidence="5" id="KW-1185">Reference proteome</keyword>
<keyword evidence="1 4" id="KW-0378">Hydrolase</keyword>
<keyword evidence="2" id="KW-0732">Signal</keyword>
<evidence type="ECO:0000259" key="3">
    <source>
        <dbReference type="Pfam" id="PF12697"/>
    </source>
</evidence>
<dbReference type="RefSeq" id="WP_259621306.1">
    <property type="nucleotide sequence ID" value="NZ_JANYMP010000001.1"/>
</dbReference>
<gene>
    <name evidence="4" type="ORF">NZH93_02980</name>
</gene>
<dbReference type="AlphaFoldDB" id="A0A9X2VFN6"/>
<feature type="domain" description="AB hydrolase-1" evidence="3">
    <location>
        <begin position="65"/>
        <end position="318"/>
    </location>
</feature>
<feature type="chain" id="PRO_5040824132" evidence="2">
    <location>
        <begin position="29"/>
        <end position="336"/>
    </location>
</feature>
<dbReference type="GO" id="GO:0016020">
    <property type="term" value="C:membrane"/>
    <property type="evidence" value="ECO:0007669"/>
    <property type="project" value="TreeGrafter"/>
</dbReference>
<dbReference type="PANTHER" id="PTHR43798:SF31">
    <property type="entry name" value="AB HYDROLASE SUPERFAMILY PROTEIN YCLE"/>
    <property type="match status" value="1"/>
</dbReference>
<dbReference type="Pfam" id="PF12697">
    <property type="entry name" value="Abhydrolase_6"/>
    <property type="match status" value="1"/>
</dbReference>
<evidence type="ECO:0000256" key="1">
    <source>
        <dbReference type="ARBA" id="ARBA00022801"/>
    </source>
</evidence>
<comment type="caution">
    <text evidence="4">The sequence shown here is derived from an EMBL/GenBank/DDBJ whole genome shotgun (WGS) entry which is preliminary data.</text>
</comment>